<dbReference type="RefSeq" id="WP_030255421.1">
    <property type="nucleotide sequence ID" value="NZ_JBHEZZ010000010.1"/>
</dbReference>
<gene>
    <name evidence="2" type="ORF">ACEZDJ_20025</name>
</gene>
<evidence type="ECO:0008006" key="4">
    <source>
        <dbReference type="Google" id="ProtNLM"/>
    </source>
</evidence>
<evidence type="ECO:0000313" key="2">
    <source>
        <dbReference type="EMBL" id="MFC1403581.1"/>
    </source>
</evidence>
<feature type="transmembrane region" description="Helical" evidence="1">
    <location>
        <begin position="15"/>
        <end position="34"/>
    </location>
</feature>
<reference evidence="2 3" key="1">
    <citation type="submission" date="2024-09" db="EMBL/GenBank/DDBJ databases">
        <authorList>
            <person name="Lee S.D."/>
        </authorList>
    </citation>
    <scope>NUCLEOTIDE SEQUENCE [LARGE SCALE GENOMIC DNA]</scope>
    <source>
        <strain evidence="2 3">N1-5</strain>
    </source>
</reference>
<proteinExistence type="predicted"/>
<organism evidence="2 3">
    <name type="scientific">Streptacidiphilus cavernicola</name>
    <dbReference type="NCBI Taxonomy" id="3342716"/>
    <lineage>
        <taxon>Bacteria</taxon>
        <taxon>Bacillati</taxon>
        <taxon>Actinomycetota</taxon>
        <taxon>Actinomycetes</taxon>
        <taxon>Kitasatosporales</taxon>
        <taxon>Streptomycetaceae</taxon>
        <taxon>Streptacidiphilus</taxon>
    </lineage>
</organism>
<feature type="transmembrane region" description="Helical" evidence="1">
    <location>
        <begin position="118"/>
        <end position="141"/>
    </location>
</feature>
<keyword evidence="1" id="KW-0812">Transmembrane</keyword>
<name>A0ABV6UQB4_9ACTN</name>
<feature type="transmembrane region" description="Helical" evidence="1">
    <location>
        <begin position="80"/>
        <end position="106"/>
    </location>
</feature>
<keyword evidence="3" id="KW-1185">Reference proteome</keyword>
<feature type="transmembrane region" description="Helical" evidence="1">
    <location>
        <begin position="55"/>
        <end position="74"/>
    </location>
</feature>
<keyword evidence="1" id="KW-1133">Transmembrane helix</keyword>
<evidence type="ECO:0000313" key="3">
    <source>
        <dbReference type="Proteomes" id="UP001592528"/>
    </source>
</evidence>
<feature type="transmembrane region" description="Helical" evidence="1">
    <location>
        <begin position="178"/>
        <end position="196"/>
    </location>
</feature>
<feature type="transmembrane region" description="Helical" evidence="1">
    <location>
        <begin position="153"/>
        <end position="171"/>
    </location>
</feature>
<accession>A0ABV6UQB4</accession>
<comment type="caution">
    <text evidence="2">The sequence shown here is derived from an EMBL/GenBank/DDBJ whole genome shotgun (WGS) entry which is preliminary data.</text>
</comment>
<protein>
    <recommendedName>
        <fullName evidence="4">Integral membrane protein</fullName>
    </recommendedName>
</protein>
<keyword evidence="1" id="KW-0472">Membrane</keyword>
<dbReference type="Proteomes" id="UP001592528">
    <property type="component" value="Unassembled WGS sequence"/>
</dbReference>
<dbReference type="EMBL" id="JBHEZZ010000010">
    <property type="protein sequence ID" value="MFC1403581.1"/>
    <property type="molecule type" value="Genomic_DNA"/>
</dbReference>
<evidence type="ECO:0000256" key="1">
    <source>
        <dbReference type="SAM" id="Phobius"/>
    </source>
</evidence>
<sequence>MGDWWYRNITEPGKLPLLLALASFIITFLVTRLITRLIRAGRGPFRDITPGGVHIHHAVPGLVLTVVGGFGAVATDLHSASASVCAVVFGVGAGLVLDEFALIVHLDDVYWSEEGRRSVEVVVLAAALGGLVALGFSPLGVDDLSGQQAGDRGSVVTTLVVNFLLVVLALLKGKLRMALIGVLVPFVALFGAVRLAQPGSYWERRFYRRRPRARARARLRAYRHARRWSRLGRRFNELVGGAPTGEAARSDRPG</sequence>